<proteinExistence type="predicted"/>
<accession>A0A8T1EXF7</accession>
<feature type="non-terminal residue" evidence="1">
    <location>
        <position position="1"/>
    </location>
</feature>
<protein>
    <submittedName>
        <fullName evidence="1">Uncharacterized protein</fullName>
    </submittedName>
</protein>
<comment type="caution">
    <text evidence="1">The sequence shown here is derived from an EMBL/GenBank/DDBJ whole genome shotgun (WGS) entry which is preliminary data.</text>
</comment>
<sequence length="128" mass="14325">SQSTGGEQDLGPLPALVVVVYDLHTHTVALRLGDRRPECQQVRAVRSRGRSGVHSQVNGEHTSIFTGRRHGVAWTIDERLSVAENGDQEDATEQRSLVNEVWHWGVIAIEVLSMQTWWTLGSKVTFLR</sequence>
<dbReference type="EMBL" id="RCML01002551">
    <property type="protein sequence ID" value="KAG2957571.1"/>
    <property type="molecule type" value="Genomic_DNA"/>
</dbReference>
<gene>
    <name evidence="1" type="ORF">PC118_g23952</name>
    <name evidence="2" type="ORF">PC129_g23524</name>
</gene>
<dbReference type="EMBL" id="RCMV01002732">
    <property type="protein sequence ID" value="KAG3201465.1"/>
    <property type="molecule type" value="Genomic_DNA"/>
</dbReference>
<evidence type="ECO:0000313" key="1">
    <source>
        <dbReference type="EMBL" id="KAG2957571.1"/>
    </source>
</evidence>
<dbReference type="AlphaFoldDB" id="A0A8T1EXF7"/>
<reference evidence="1" key="1">
    <citation type="submission" date="2018-10" db="EMBL/GenBank/DDBJ databases">
        <title>Effector identification in a new, highly contiguous assembly of the strawberry crown rot pathogen Phytophthora cactorum.</title>
        <authorList>
            <person name="Armitage A.D."/>
            <person name="Nellist C.F."/>
            <person name="Bates H."/>
            <person name="Vickerstaff R.J."/>
            <person name="Harrison R.J."/>
        </authorList>
    </citation>
    <scope>NUCLEOTIDE SEQUENCE</scope>
    <source>
        <strain evidence="1">P415</strain>
        <strain evidence="2">P421</strain>
    </source>
</reference>
<name>A0A8T1EXF7_9STRA</name>
<evidence type="ECO:0000313" key="2">
    <source>
        <dbReference type="EMBL" id="KAG3201465.1"/>
    </source>
</evidence>
<evidence type="ECO:0000313" key="3">
    <source>
        <dbReference type="Proteomes" id="UP000697107"/>
    </source>
</evidence>
<organism evidence="1 3">
    <name type="scientific">Phytophthora cactorum</name>
    <dbReference type="NCBI Taxonomy" id="29920"/>
    <lineage>
        <taxon>Eukaryota</taxon>
        <taxon>Sar</taxon>
        <taxon>Stramenopiles</taxon>
        <taxon>Oomycota</taxon>
        <taxon>Peronosporomycetes</taxon>
        <taxon>Peronosporales</taxon>
        <taxon>Peronosporaceae</taxon>
        <taxon>Phytophthora</taxon>
    </lineage>
</organism>
<dbReference type="Proteomes" id="UP000760860">
    <property type="component" value="Unassembled WGS sequence"/>
</dbReference>
<dbReference type="Proteomes" id="UP000697107">
    <property type="component" value="Unassembled WGS sequence"/>
</dbReference>